<gene>
    <name evidence="7" type="ORF">AWB68_03984</name>
</gene>
<accession>A0A158JN83</accession>
<reference evidence="7" key="1">
    <citation type="submission" date="2016-01" db="EMBL/GenBank/DDBJ databases">
        <authorList>
            <person name="Peeters C."/>
        </authorList>
    </citation>
    <scope>NUCLEOTIDE SEQUENCE [LARGE SCALE GENOMIC DNA]</scope>
    <source>
        <strain evidence="7">LMG 22940</strain>
    </source>
</reference>
<evidence type="ECO:0000313" key="8">
    <source>
        <dbReference type="Proteomes" id="UP000054770"/>
    </source>
</evidence>
<dbReference type="PANTHER" id="PTHR43673:SF2">
    <property type="entry name" value="NITROREDUCTASE"/>
    <property type="match status" value="1"/>
</dbReference>
<dbReference type="GO" id="GO:0016491">
    <property type="term" value="F:oxidoreductase activity"/>
    <property type="evidence" value="ECO:0007669"/>
    <property type="project" value="UniProtKB-KW"/>
</dbReference>
<comment type="caution">
    <text evidence="7">The sequence shown here is derived from an EMBL/GenBank/DDBJ whole genome shotgun (WGS) entry which is preliminary data.</text>
</comment>
<evidence type="ECO:0000256" key="2">
    <source>
        <dbReference type="ARBA" id="ARBA00007118"/>
    </source>
</evidence>
<evidence type="ECO:0000259" key="6">
    <source>
        <dbReference type="Pfam" id="PF00881"/>
    </source>
</evidence>
<sequence length="233" mass="25596">MPMQSSSNDATSDAEVLARLTSGRFTCRAYQTTPVPNDVIESIVEIARKTASWCNVQPWHLLITSAETTQSFRDALVEHATHASGIDSDIPFPEEYRGDFAERRREAGYRLYEALGIGRSDKDRRVAQGFENFRMFGAPHVAIVTIPAELGPYAGVDCGAFIGSFLLAAHAHGVATTPQGALAQHARFVRSHFGIGDDRKMVCGIAFGYAKPDHPVNSFRTSRIPLDEVMRIV</sequence>
<protein>
    <submittedName>
        <fullName evidence="7">Nitroreductase</fullName>
    </submittedName>
</protein>
<dbReference type="CDD" id="cd02136">
    <property type="entry name" value="PnbA_NfnB-like"/>
    <property type="match status" value="1"/>
</dbReference>
<keyword evidence="4" id="KW-0288">FMN</keyword>
<keyword evidence="8" id="KW-1185">Reference proteome</keyword>
<dbReference type="Proteomes" id="UP000054770">
    <property type="component" value="Unassembled WGS sequence"/>
</dbReference>
<proteinExistence type="inferred from homology"/>
<feature type="domain" description="Nitroreductase" evidence="6">
    <location>
        <begin position="23"/>
        <end position="209"/>
    </location>
</feature>
<keyword evidence="3" id="KW-0285">Flavoprotein</keyword>
<dbReference type="PANTHER" id="PTHR43673">
    <property type="entry name" value="NAD(P)H NITROREDUCTASE YDGI-RELATED"/>
    <property type="match status" value="1"/>
</dbReference>
<evidence type="ECO:0000256" key="5">
    <source>
        <dbReference type="ARBA" id="ARBA00023002"/>
    </source>
</evidence>
<evidence type="ECO:0000256" key="3">
    <source>
        <dbReference type="ARBA" id="ARBA00022630"/>
    </source>
</evidence>
<name>A0A158JN83_9BURK</name>
<dbReference type="InterPro" id="IPR000415">
    <property type="entry name" value="Nitroreductase-like"/>
</dbReference>
<dbReference type="AlphaFoldDB" id="A0A158JN83"/>
<evidence type="ECO:0000256" key="4">
    <source>
        <dbReference type="ARBA" id="ARBA00022643"/>
    </source>
</evidence>
<organism evidence="7 8">
    <name type="scientific">Caballeronia choica</name>
    <dbReference type="NCBI Taxonomy" id="326476"/>
    <lineage>
        <taxon>Bacteria</taxon>
        <taxon>Pseudomonadati</taxon>
        <taxon>Pseudomonadota</taxon>
        <taxon>Betaproteobacteria</taxon>
        <taxon>Burkholderiales</taxon>
        <taxon>Burkholderiaceae</taxon>
        <taxon>Caballeronia</taxon>
    </lineage>
</organism>
<evidence type="ECO:0000256" key="1">
    <source>
        <dbReference type="ARBA" id="ARBA00001917"/>
    </source>
</evidence>
<dbReference type="Pfam" id="PF00881">
    <property type="entry name" value="Nitroreductase"/>
    <property type="match status" value="1"/>
</dbReference>
<keyword evidence="5" id="KW-0560">Oxidoreductase</keyword>
<dbReference type="EMBL" id="FCON02000044">
    <property type="protein sequence ID" value="SAL69780.1"/>
    <property type="molecule type" value="Genomic_DNA"/>
</dbReference>
<dbReference type="InterPro" id="IPR029479">
    <property type="entry name" value="Nitroreductase"/>
</dbReference>
<comment type="similarity">
    <text evidence="2">Belongs to the nitroreductase family.</text>
</comment>
<evidence type="ECO:0000313" key="7">
    <source>
        <dbReference type="EMBL" id="SAL69780.1"/>
    </source>
</evidence>
<dbReference type="SUPFAM" id="SSF55469">
    <property type="entry name" value="FMN-dependent nitroreductase-like"/>
    <property type="match status" value="1"/>
</dbReference>
<comment type="cofactor">
    <cofactor evidence="1">
        <name>FMN</name>
        <dbReference type="ChEBI" id="CHEBI:58210"/>
    </cofactor>
</comment>
<dbReference type="Gene3D" id="3.40.109.10">
    <property type="entry name" value="NADH Oxidase"/>
    <property type="match status" value="1"/>
</dbReference>